<protein>
    <submittedName>
        <fullName evidence="2">Uncharacterized protein</fullName>
    </submittedName>
</protein>
<gene>
    <name evidence="2" type="ORF">PAXRUDRAFT_709037</name>
</gene>
<feature type="compositionally biased region" description="Polar residues" evidence="1">
    <location>
        <begin position="1"/>
        <end position="12"/>
    </location>
</feature>
<proteinExistence type="predicted"/>
<evidence type="ECO:0000313" key="2">
    <source>
        <dbReference type="EMBL" id="KIK98230.1"/>
    </source>
</evidence>
<reference evidence="2 3" key="1">
    <citation type="submission" date="2014-04" db="EMBL/GenBank/DDBJ databases">
        <authorList>
            <consortium name="DOE Joint Genome Institute"/>
            <person name="Kuo A."/>
            <person name="Kohler A."/>
            <person name="Jargeat P."/>
            <person name="Nagy L.G."/>
            <person name="Floudas D."/>
            <person name="Copeland A."/>
            <person name="Barry K.W."/>
            <person name="Cichocki N."/>
            <person name="Veneault-Fourrey C."/>
            <person name="LaButti K."/>
            <person name="Lindquist E.A."/>
            <person name="Lipzen A."/>
            <person name="Lundell T."/>
            <person name="Morin E."/>
            <person name="Murat C."/>
            <person name="Sun H."/>
            <person name="Tunlid A."/>
            <person name="Henrissat B."/>
            <person name="Grigoriev I.V."/>
            <person name="Hibbett D.S."/>
            <person name="Martin F."/>
            <person name="Nordberg H.P."/>
            <person name="Cantor M.N."/>
            <person name="Hua S.X."/>
        </authorList>
    </citation>
    <scope>NUCLEOTIDE SEQUENCE [LARGE SCALE GENOMIC DNA]</scope>
    <source>
        <strain evidence="2 3">Ve08.2h10</strain>
    </source>
</reference>
<dbReference type="EMBL" id="KN824901">
    <property type="protein sequence ID" value="KIK98230.1"/>
    <property type="molecule type" value="Genomic_DNA"/>
</dbReference>
<organism evidence="2 3">
    <name type="scientific">Paxillus rubicundulus Ve08.2h10</name>
    <dbReference type="NCBI Taxonomy" id="930991"/>
    <lineage>
        <taxon>Eukaryota</taxon>
        <taxon>Fungi</taxon>
        <taxon>Dikarya</taxon>
        <taxon>Basidiomycota</taxon>
        <taxon>Agaricomycotina</taxon>
        <taxon>Agaricomycetes</taxon>
        <taxon>Agaricomycetidae</taxon>
        <taxon>Boletales</taxon>
        <taxon>Paxilineae</taxon>
        <taxon>Paxillaceae</taxon>
        <taxon>Paxillus</taxon>
    </lineage>
</organism>
<accession>A0A0D0EBU5</accession>
<dbReference type="AlphaFoldDB" id="A0A0D0EBU5"/>
<evidence type="ECO:0000256" key="1">
    <source>
        <dbReference type="SAM" id="MobiDB-lite"/>
    </source>
</evidence>
<keyword evidence="3" id="KW-1185">Reference proteome</keyword>
<feature type="region of interest" description="Disordered" evidence="1">
    <location>
        <begin position="1"/>
        <end position="76"/>
    </location>
</feature>
<dbReference type="HOGENOM" id="CLU_2655237_0_0_1"/>
<reference evidence="3" key="2">
    <citation type="submission" date="2015-01" db="EMBL/GenBank/DDBJ databases">
        <title>Evolutionary Origins and Diversification of the Mycorrhizal Mutualists.</title>
        <authorList>
            <consortium name="DOE Joint Genome Institute"/>
            <consortium name="Mycorrhizal Genomics Consortium"/>
            <person name="Kohler A."/>
            <person name="Kuo A."/>
            <person name="Nagy L.G."/>
            <person name="Floudas D."/>
            <person name="Copeland A."/>
            <person name="Barry K.W."/>
            <person name="Cichocki N."/>
            <person name="Veneault-Fourrey C."/>
            <person name="LaButti K."/>
            <person name="Lindquist E.A."/>
            <person name="Lipzen A."/>
            <person name="Lundell T."/>
            <person name="Morin E."/>
            <person name="Murat C."/>
            <person name="Riley R."/>
            <person name="Ohm R."/>
            <person name="Sun H."/>
            <person name="Tunlid A."/>
            <person name="Henrissat B."/>
            <person name="Grigoriev I.V."/>
            <person name="Hibbett D.S."/>
            <person name="Martin F."/>
        </authorList>
    </citation>
    <scope>NUCLEOTIDE SEQUENCE [LARGE SCALE GENOMIC DNA]</scope>
    <source>
        <strain evidence="3">Ve08.2h10</strain>
    </source>
</reference>
<name>A0A0D0EBU5_9AGAM</name>
<evidence type="ECO:0000313" key="3">
    <source>
        <dbReference type="Proteomes" id="UP000054538"/>
    </source>
</evidence>
<dbReference type="InParanoid" id="A0A0D0EBU5"/>
<dbReference type="Proteomes" id="UP000054538">
    <property type="component" value="Unassembled WGS sequence"/>
</dbReference>
<sequence>MSDPDITSTEQEQAAVKAKYTSKTKRNRSNTNDTRSEEQSDLGESNMSEEKRITASPEVASKTPGTLSGPKVVDVQ</sequence>